<evidence type="ECO:0000259" key="9">
    <source>
        <dbReference type="PROSITE" id="PS50126"/>
    </source>
</evidence>
<dbReference type="AlphaFoldDB" id="A0AAX0SRE0"/>
<dbReference type="InterPro" id="IPR004087">
    <property type="entry name" value="KH_dom"/>
</dbReference>
<dbReference type="GO" id="GO:0006353">
    <property type="term" value="P:DNA-templated transcription termination"/>
    <property type="evidence" value="ECO:0007669"/>
    <property type="project" value="UniProtKB-UniRule"/>
</dbReference>
<dbReference type="GO" id="GO:0003723">
    <property type="term" value="F:RNA binding"/>
    <property type="evidence" value="ECO:0007669"/>
    <property type="project" value="UniProtKB-UniRule"/>
</dbReference>
<dbReference type="PANTHER" id="PTHR22648">
    <property type="entry name" value="TRANSCRIPTION TERMINATION FACTOR NUSA"/>
    <property type="match status" value="1"/>
</dbReference>
<keyword evidence="5 7" id="KW-0805">Transcription regulation</keyword>
<dbReference type="CDD" id="cd22529">
    <property type="entry name" value="KH-II_NusA_rpt2"/>
    <property type="match status" value="1"/>
</dbReference>
<dbReference type="InterPro" id="IPR025249">
    <property type="entry name" value="TF_NusA_KH_1st"/>
</dbReference>
<dbReference type="InterPro" id="IPR015946">
    <property type="entry name" value="KH_dom-like_a/b"/>
</dbReference>
<feature type="compositionally biased region" description="Pro residues" evidence="8">
    <location>
        <begin position="461"/>
        <end position="489"/>
    </location>
</feature>
<dbReference type="InterPro" id="IPR012340">
    <property type="entry name" value="NA-bd_OB-fold"/>
</dbReference>
<organism evidence="10 11">
    <name type="scientific">Mycoplasmoides pneumoniae</name>
    <name type="common">Mycoplasma pneumoniae</name>
    <dbReference type="NCBI Taxonomy" id="2104"/>
    <lineage>
        <taxon>Bacteria</taxon>
        <taxon>Bacillati</taxon>
        <taxon>Mycoplasmatota</taxon>
        <taxon>Mycoplasmoidales</taxon>
        <taxon>Mycoplasmoidaceae</taxon>
        <taxon>Mycoplasmoides</taxon>
    </lineage>
</organism>
<evidence type="ECO:0000256" key="1">
    <source>
        <dbReference type="ARBA" id="ARBA00022472"/>
    </source>
</evidence>
<dbReference type="Pfam" id="PF26594">
    <property type="entry name" value="KH_NusA_2nd"/>
    <property type="match status" value="1"/>
</dbReference>
<evidence type="ECO:0000313" key="10">
    <source>
        <dbReference type="EMBL" id="VEU57340.1"/>
    </source>
</evidence>
<dbReference type="SUPFAM" id="SSF54814">
    <property type="entry name" value="Prokaryotic type KH domain (KH-domain type II)"/>
    <property type="match status" value="2"/>
</dbReference>
<dbReference type="GO" id="GO:0003700">
    <property type="term" value="F:DNA-binding transcription factor activity"/>
    <property type="evidence" value="ECO:0007669"/>
    <property type="project" value="InterPro"/>
</dbReference>
<dbReference type="GO" id="GO:0005829">
    <property type="term" value="C:cytosol"/>
    <property type="evidence" value="ECO:0007669"/>
    <property type="project" value="TreeGrafter"/>
</dbReference>
<keyword evidence="6 7" id="KW-0804">Transcription</keyword>
<dbReference type="CDD" id="cd02134">
    <property type="entry name" value="KH-II_NusA_rpt1"/>
    <property type="match status" value="1"/>
</dbReference>
<dbReference type="InterPro" id="IPR010213">
    <property type="entry name" value="TF_NusA"/>
</dbReference>
<feature type="region of interest" description="Disordered" evidence="8">
    <location>
        <begin position="457"/>
        <end position="540"/>
    </location>
</feature>
<proteinExistence type="inferred from homology"/>
<dbReference type="PROSITE" id="PS50126">
    <property type="entry name" value="S1"/>
    <property type="match status" value="1"/>
</dbReference>
<feature type="compositionally biased region" description="Basic and acidic residues" evidence="8">
    <location>
        <begin position="512"/>
        <end position="522"/>
    </location>
</feature>
<evidence type="ECO:0000256" key="7">
    <source>
        <dbReference type="HAMAP-Rule" id="MF_00945"/>
    </source>
</evidence>
<dbReference type="SUPFAM" id="SSF50249">
    <property type="entry name" value="Nucleic acid-binding proteins"/>
    <property type="match status" value="1"/>
</dbReference>
<dbReference type="Gene3D" id="2.40.50.140">
    <property type="entry name" value="Nucleic acid-binding proteins"/>
    <property type="match status" value="1"/>
</dbReference>
<dbReference type="SUPFAM" id="SSF69705">
    <property type="entry name" value="Transcription factor NusA, N-terminal domain"/>
    <property type="match status" value="1"/>
</dbReference>
<evidence type="ECO:0000256" key="3">
    <source>
        <dbReference type="ARBA" id="ARBA00022814"/>
    </source>
</evidence>
<dbReference type="Gene3D" id="3.30.1480.10">
    <property type="entry name" value="NusA, N-terminal domain"/>
    <property type="match status" value="1"/>
</dbReference>
<dbReference type="NCBIfam" id="TIGR01953">
    <property type="entry name" value="NusA"/>
    <property type="match status" value="1"/>
</dbReference>
<dbReference type="EMBL" id="LR214945">
    <property type="protein sequence ID" value="VEU57340.1"/>
    <property type="molecule type" value="Genomic_DNA"/>
</dbReference>
<dbReference type="Pfam" id="PF08529">
    <property type="entry name" value="NusA_N"/>
    <property type="match status" value="1"/>
</dbReference>
<protein>
    <recommendedName>
        <fullName evidence="7">Transcription termination/antitermination protein NusA</fullName>
    </recommendedName>
</protein>
<evidence type="ECO:0000256" key="4">
    <source>
        <dbReference type="ARBA" id="ARBA00022884"/>
    </source>
</evidence>
<evidence type="ECO:0000256" key="5">
    <source>
        <dbReference type="ARBA" id="ARBA00023015"/>
    </source>
</evidence>
<sequence>MNNQSNHFTNPLLQLIKNVAETKNLAIDDVVLCLKTALEQTYKKHLNYVNVEVNIDFNKGLMQIEQLFDVVDDNNEDYDDFLEMPLSEAKKLNPNLEVGGVLRKPVSLKDIKGDLISKMVLLFNQKINETAFKTVMSDFINEVGQVIEARVEDIDTNKDGGLKGYIVNLETTKGYMPKRELSKGEKLDIGKKYLFVIKEIQKQSSMWPITLSRSDSRLLEFLLNSNTPEIANGTIEIKKMERSPGTKSKVAVISKDPVVDPIAAILGPKGERIRGISEEFNGEIIDIVIWNEDKLKFLVNAVLPAEVVGYNILQDDERDTSIEIVVPANQIANVFGFKGINIRLISNLTGWSSVDVYTEKDAAEQGIEYTRVNFQPQGIFGIKKRRDKISNNPRNNNQQLASDKVFYTSKANVVDDEIIVDLAKQAEAKRVKQIKQEATKPELQLQQELNLEATPKVAAPTPTPAPQPTPAPTKVEPVPPPVSVTPKPIPKVNKPKPVVKPKSVFSITVEADDSKTKPEKSSAKTNTPQTKQTFDNFDDL</sequence>
<comment type="subunit">
    <text evidence="7">Monomer. Binds directly to the core enzyme of the DNA-dependent RNA polymerase and to nascent RNA.</text>
</comment>
<dbReference type="InterPro" id="IPR013735">
    <property type="entry name" value="TF_NusA_N"/>
</dbReference>
<evidence type="ECO:0000256" key="6">
    <source>
        <dbReference type="ARBA" id="ARBA00023163"/>
    </source>
</evidence>
<dbReference type="InterPro" id="IPR009019">
    <property type="entry name" value="KH_sf_prok-type"/>
</dbReference>
<dbReference type="InterPro" id="IPR030842">
    <property type="entry name" value="TF_NusA_bacterial"/>
</dbReference>
<reference evidence="10 11" key="1">
    <citation type="submission" date="2019-01" db="EMBL/GenBank/DDBJ databases">
        <authorList>
            <consortium name="Pathogen Informatics"/>
        </authorList>
    </citation>
    <scope>NUCLEOTIDE SEQUENCE [LARGE SCALE GENOMIC DNA]</scope>
    <source>
        <strain evidence="10 11">NCTC10119</strain>
    </source>
</reference>
<dbReference type="PANTHER" id="PTHR22648:SF0">
    <property type="entry name" value="TRANSCRIPTION TERMINATION_ANTITERMINATION PROTEIN NUSA"/>
    <property type="match status" value="1"/>
</dbReference>
<dbReference type="Proteomes" id="UP000289557">
    <property type="component" value="Chromosome"/>
</dbReference>
<dbReference type="InterPro" id="IPR036555">
    <property type="entry name" value="NusA_N_sf"/>
</dbReference>
<dbReference type="InterPro" id="IPR058582">
    <property type="entry name" value="KH_NusA_2nd"/>
</dbReference>
<evidence type="ECO:0000256" key="8">
    <source>
        <dbReference type="SAM" id="MobiDB-lite"/>
    </source>
</evidence>
<comment type="subcellular location">
    <subcellularLocation>
        <location evidence="7">Cytoplasm</location>
    </subcellularLocation>
</comment>
<keyword evidence="1 7" id="KW-0806">Transcription termination</keyword>
<comment type="function">
    <text evidence="7">Participates in both transcription termination and antitermination.</text>
</comment>
<name>A0AAX0SRE0_MYCPM</name>
<dbReference type="PROSITE" id="PS50084">
    <property type="entry name" value="KH_TYPE_1"/>
    <property type="match status" value="1"/>
</dbReference>
<dbReference type="GO" id="GO:0031564">
    <property type="term" value="P:transcription antitermination"/>
    <property type="evidence" value="ECO:0007669"/>
    <property type="project" value="UniProtKB-UniRule"/>
</dbReference>
<keyword evidence="4 7" id="KW-0694">RNA-binding</keyword>
<dbReference type="Gene3D" id="3.30.300.20">
    <property type="match status" value="2"/>
</dbReference>
<dbReference type="SMART" id="SM00316">
    <property type="entry name" value="S1"/>
    <property type="match status" value="1"/>
</dbReference>
<feature type="domain" description="S1 motif" evidence="9">
    <location>
        <begin position="144"/>
        <end position="214"/>
    </location>
</feature>
<comment type="similarity">
    <text evidence="7">Belongs to the NusA family.</text>
</comment>
<evidence type="ECO:0000256" key="2">
    <source>
        <dbReference type="ARBA" id="ARBA00022490"/>
    </source>
</evidence>
<accession>A0AAX0SRE0</accession>
<feature type="compositionally biased region" description="Polar residues" evidence="8">
    <location>
        <begin position="523"/>
        <end position="540"/>
    </location>
</feature>
<keyword evidence="2 7" id="KW-0963">Cytoplasm</keyword>
<keyword evidence="3 7" id="KW-0889">Transcription antitermination</keyword>
<dbReference type="Pfam" id="PF13184">
    <property type="entry name" value="KH_NusA_1st"/>
    <property type="match status" value="1"/>
</dbReference>
<dbReference type="SMART" id="SM00322">
    <property type="entry name" value="KH"/>
    <property type="match status" value="2"/>
</dbReference>
<evidence type="ECO:0000313" key="11">
    <source>
        <dbReference type="Proteomes" id="UP000289557"/>
    </source>
</evidence>
<dbReference type="InterPro" id="IPR003029">
    <property type="entry name" value="S1_domain"/>
</dbReference>
<dbReference type="HAMAP" id="MF_00945_B">
    <property type="entry name" value="NusA_B"/>
    <property type="match status" value="1"/>
</dbReference>
<gene>
    <name evidence="7 10" type="primary">nusA</name>
    <name evidence="10" type="ORF">NCTC10119_00613</name>
</gene>